<protein>
    <submittedName>
        <fullName evidence="9">Uncharacterized protein</fullName>
    </submittedName>
</protein>
<dbReference type="SUPFAM" id="SSF81345">
    <property type="entry name" value="ABC transporter involved in vitamin B12 uptake, BtuC"/>
    <property type="match status" value="1"/>
</dbReference>
<dbReference type="GO" id="GO:0033214">
    <property type="term" value="P:siderophore-iron import into cell"/>
    <property type="evidence" value="ECO:0007669"/>
    <property type="project" value="TreeGrafter"/>
</dbReference>
<comment type="similarity">
    <text evidence="2">Belongs to the binding-protein-dependent transport system permease family. FecCD subfamily.</text>
</comment>
<proteinExistence type="inferred from homology"/>
<evidence type="ECO:0000256" key="5">
    <source>
        <dbReference type="ARBA" id="ARBA00022692"/>
    </source>
</evidence>
<keyword evidence="6 8" id="KW-1133">Transmembrane helix</keyword>
<dbReference type="Gene3D" id="1.10.3470.10">
    <property type="entry name" value="ABC transporter involved in vitamin B12 uptake, BtuC"/>
    <property type="match status" value="1"/>
</dbReference>
<dbReference type="InterPro" id="IPR000522">
    <property type="entry name" value="ABC_transptr_permease_BtuC"/>
</dbReference>
<sequence length="131" mass="13906">MALVLAAVTPLTRRWLDILPLGTATARAAGVDIHRSQILLLLMASLPTGAAVLAIGPLSFVGLMAPHLARMTGWRSASAQLVMSAIFGAIIMSLADWGGRNLLFPYQIPAGMLAALVGTPYFIAQLWKRPT</sequence>
<accession>A0A917C6Q5</accession>
<evidence type="ECO:0000256" key="8">
    <source>
        <dbReference type="SAM" id="Phobius"/>
    </source>
</evidence>
<keyword evidence="7 8" id="KW-0472">Membrane</keyword>
<dbReference type="Proteomes" id="UP000606044">
    <property type="component" value="Unassembled WGS sequence"/>
</dbReference>
<comment type="caution">
    <text evidence="9">The sequence shown here is derived from an EMBL/GenBank/DDBJ whole genome shotgun (WGS) entry which is preliminary data.</text>
</comment>
<evidence type="ECO:0000256" key="2">
    <source>
        <dbReference type="ARBA" id="ARBA00007935"/>
    </source>
</evidence>
<dbReference type="PANTHER" id="PTHR30472">
    <property type="entry name" value="FERRIC ENTEROBACTIN TRANSPORT SYSTEM PERMEASE PROTEIN"/>
    <property type="match status" value="1"/>
</dbReference>
<keyword evidence="5 8" id="KW-0812">Transmembrane</keyword>
<keyword evidence="4" id="KW-1003">Cell membrane</keyword>
<evidence type="ECO:0000256" key="4">
    <source>
        <dbReference type="ARBA" id="ARBA00022475"/>
    </source>
</evidence>
<keyword evidence="3" id="KW-0813">Transport</keyword>
<dbReference type="GO" id="GO:0022857">
    <property type="term" value="F:transmembrane transporter activity"/>
    <property type="evidence" value="ECO:0007669"/>
    <property type="project" value="InterPro"/>
</dbReference>
<feature type="transmembrane region" description="Helical" evidence="8">
    <location>
        <begin position="38"/>
        <end position="65"/>
    </location>
</feature>
<keyword evidence="10" id="KW-1185">Reference proteome</keyword>
<organism evidence="9 10">
    <name type="scientific">Azorhizobium oxalatiphilum</name>
    <dbReference type="NCBI Taxonomy" id="980631"/>
    <lineage>
        <taxon>Bacteria</taxon>
        <taxon>Pseudomonadati</taxon>
        <taxon>Pseudomonadota</taxon>
        <taxon>Alphaproteobacteria</taxon>
        <taxon>Hyphomicrobiales</taxon>
        <taxon>Xanthobacteraceae</taxon>
        <taxon>Azorhizobium</taxon>
    </lineage>
</organism>
<evidence type="ECO:0000313" key="10">
    <source>
        <dbReference type="Proteomes" id="UP000606044"/>
    </source>
</evidence>
<dbReference type="InterPro" id="IPR037294">
    <property type="entry name" value="ABC_BtuC-like"/>
</dbReference>
<feature type="transmembrane region" description="Helical" evidence="8">
    <location>
        <begin position="107"/>
        <end position="127"/>
    </location>
</feature>
<reference evidence="9" key="1">
    <citation type="journal article" date="2014" name="Int. J. Syst. Evol. Microbiol.">
        <title>Complete genome sequence of Corynebacterium casei LMG S-19264T (=DSM 44701T), isolated from a smear-ripened cheese.</title>
        <authorList>
            <consortium name="US DOE Joint Genome Institute (JGI-PGF)"/>
            <person name="Walter F."/>
            <person name="Albersmeier A."/>
            <person name="Kalinowski J."/>
            <person name="Ruckert C."/>
        </authorList>
    </citation>
    <scope>NUCLEOTIDE SEQUENCE</scope>
    <source>
        <strain evidence="9">CCM 7897</strain>
    </source>
</reference>
<evidence type="ECO:0000256" key="6">
    <source>
        <dbReference type="ARBA" id="ARBA00022989"/>
    </source>
</evidence>
<name>A0A917C6Q5_9HYPH</name>
<reference evidence="9" key="2">
    <citation type="submission" date="2020-09" db="EMBL/GenBank/DDBJ databases">
        <authorList>
            <person name="Sun Q."/>
            <person name="Sedlacek I."/>
        </authorList>
    </citation>
    <scope>NUCLEOTIDE SEQUENCE</scope>
    <source>
        <strain evidence="9">CCM 7897</strain>
    </source>
</reference>
<evidence type="ECO:0000313" key="9">
    <source>
        <dbReference type="EMBL" id="GGF71553.1"/>
    </source>
</evidence>
<evidence type="ECO:0000256" key="1">
    <source>
        <dbReference type="ARBA" id="ARBA00004651"/>
    </source>
</evidence>
<evidence type="ECO:0000256" key="3">
    <source>
        <dbReference type="ARBA" id="ARBA00022448"/>
    </source>
</evidence>
<feature type="transmembrane region" description="Helical" evidence="8">
    <location>
        <begin position="77"/>
        <end position="95"/>
    </location>
</feature>
<dbReference type="Pfam" id="PF01032">
    <property type="entry name" value="FecCD"/>
    <property type="match status" value="1"/>
</dbReference>
<dbReference type="GO" id="GO:0005886">
    <property type="term" value="C:plasma membrane"/>
    <property type="evidence" value="ECO:0007669"/>
    <property type="project" value="UniProtKB-SubCell"/>
</dbReference>
<comment type="subcellular location">
    <subcellularLocation>
        <location evidence="1">Cell membrane</location>
        <topology evidence="1">Multi-pass membrane protein</topology>
    </subcellularLocation>
</comment>
<dbReference type="RefSeq" id="WP_188580743.1">
    <property type="nucleotide sequence ID" value="NZ_BMCT01000005.1"/>
</dbReference>
<dbReference type="AlphaFoldDB" id="A0A917C6Q5"/>
<dbReference type="EMBL" id="BMCT01000005">
    <property type="protein sequence ID" value="GGF71553.1"/>
    <property type="molecule type" value="Genomic_DNA"/>
</dbReference>
<gene>
    <name evidence="9" type="ORF">GCM10007301_34080</name>
</gene>
<dbReference type="PANTHER" id="PTHR30472:SF37">
    <property type="entry name" value="FE(3+) DICITRATE TRANSPORT SYSTEM PERMEASE PROTEIN FECD-RELATED"/>
    <property type="match status" value="1"/>
</dbReference>
<evidence type="ECO:0000256" key="7">
    <source>
        <dbReference type="ARBA" id="ARBA00023136"/>
    </source>
</evidence>